<dbReference type="Proteomes" id="UP000036902">
    <property type="component" value="Chromosome"/>
</dbReference>
<dbReference type="PROSITE" id="PS01174">
    <property type="entry name" value="LIPASE_GDXG_SER"/>
    <property type="match status" value="1"/>
</dbReference>
<dbReference type="PANTHER" id="PTHR48081:SF8">
    <property type="entry name" value="ALPHA_BETA HYDROLASE FOLD-3 DOMAIN-CONTAINING PROTEIN-RELATED"/>
    <property type="match status" value="1"/>
</dbReference>
<accession>A0A127K4V1</accession>
<dbReference type="PANTHER" id="PTHR48081">
    <property type="entry name" value="AB HYDROLASE SUPERFAMILY PROTEIN C4A8.06C"/>
    <property type="match status" value="1"/>
</dbReference>
<dbReference type="InterPro" id="IPR013094">
    <property type="entry name" value="AB_hydrolase_3"/>
</dbReference>
<evidence type="ECO:0000256" key="1">
    <source>
        <dbReference type="ARBA" id="ARBA00010515"/>
    </source>
</evidence>
<dbReference type="KEGG" id="thu:AC731_008540"/>
<evidence type="ECO:0000256" key="3">
    <source>
        <dbReference type="PROSITE-ProRule" id="PRU10038"/>
    </source>
</evidence>
<organism evidence="5 6">
    <name type="scientific">Thauera humireducens</name>
    <dbReference type="NCBI Taxonomy" id="1134435"/>
    <lineage>
        <taxon>Bacteria</taxon>
        <taxon>Pseudomonadati</taxon>
        <taxon>Pseudomonadota</taxon>
        <taxon>Betaproteobacteria</taxon>
        <taxon>Rhodocyclales</taxon>
        <taxon>Zoogloeaceae</taxon>
        <taxon>Thauera</taxon>
    </lineage>
</organism>
<sequence length="309" mass="32182">MLLDPQAQAIADQFARLPRPDLDTLNAADYRAGLTAFAALAPALDAGIRTEHIALDGPAGPIAARVYQPGGDAPRPLVVFFHGGGFVSCGLDTHDGLCSGLAARTAAIVVSIDYRLAPEHPFPAAVDDAVAALHAVHRNAAALGGDPARIAVAGDSAGGTLATVSARLVRSAGMRLAHQLLLYPVTDSACDTASHREHANAPILDSGLMRWFWRQYLQNADHGRDPRASPLRAADLAAMPPATVITAGVDPLRDEGEAYALALVAAGVPVTLRRWPGQFHGFASLIGQLDAADEALAFGAAQLRDALTR</sequence>
<evidence type="ECO:0000256" key="2">
    <source>
        <dbReference type="ARBA" id="ARBA00022801"/>
    </source>
</evidence>
<dbReference type="STRING" id="1134435.AC731_008540"/>
<evidence type="ECO:0000313" key="5">
    <source>
        <dbReference type="EMBL" id="AMO36993.1"/>
    </source>
</evidence>
<keyword evidence="2" id="KW-0378">Hydrolase</keyword>
<proteinExistence type="inferred from homology"/>
<feature type="active site" evidence="3">
    <location>
        <position position="156"/>
    </location>
</feature>
<feature type="domain" description="Alpha/beta hydrolase fold-3" evidence="4">
    <location>
        <begin position="78"/>
        <end position="283"/>
    </location>
</feature>
<dbReference type="InterPro" id="IPR029058">
    <property type="entry name" value="AB_hydrolase_fold"/>
</dbReference>
<evidence type="ECO:0000313" key="6">
    <source>
        <dbReference type="Proteomes" id="UP000036902"/>
    </source>
</evidence>
<gene>
    <name evidence="5" type="ORF">AC731_008540</name>
</gene>
<dbReference type="ESTHER" id="9rhoo-a0a127k4v1">
    <property type="family name" value="Hormone-sensitive_lipase_like"/>
</dbReference>
<keyword evidence="6" id="KW-1185">Reference proteome</keyword>
<dbReference type="FunFam" id="3.40.50.1820:FF:000089">
    <property type="entry name" value="Alpha/beta hydrolase"/>
    <property type="match status" value="1"/>
</dbReference>
<dbReference type="SUPFAM" id="SSF53474">
    <property type="entry name" value="alpha/beta-Hydrolases"/>
    <property type="match status" value="1"/>
</dbReference>
<dbReference type="InterPro" id="IPR033140">
    <property type="entry name" value="Lipase_GDXG_put_SER_AS"/>
</dbReference>
<comment type="similarity">
    <text evidence="1">Belongs to the 'GDXG' lipolytic enzyme family.</text>
</comment>
<dbReference type="GO" id="GO:0016787">
    <property type="term" value="F:hydrolase activity"/>
    <property type="evidence" value="ECO:0007669"/>
    <property type="project" value="UniProtKB-KW"/>
</dbReference>
<name>A0A127K4V1_9RHOO</name>
<reference evidence="6" key="1">
    <citation type="submission" date="2016-03" db="EMBL/GenBank/DDBJ databases">
        <authorList>
            <person name="Ma C."/>
            <person name="Zhou S."/>
            <person name="Yang G."/>
        </authorList>
    </citation>
    <scope>NUCLEOTIDE SEQUENCE [LARGE SCALE GENOMIC DNA]</scope>
    <source>
        <strain evidence="6">SgZ-1</strain>
    </source>
</reference>
<evidence type="ECO:0000259" key="4">
    <source>
        <dbReference type="Pfam" id="PF07859"/>
    </source>
</evidence>
<protein>
    <submittedName>
        <fullName evidence="5">Esterase</fullName>
    </submittedName>
</protein>
<dbReference type="Pfam" id="PF07859">
    <property type="entry name" value="Abhydrolase_3"/>
    <property type="match status" value="1"/>
</dbReference>
<dbReference type="EMBL" id="CP014646">
    <property type="protein sequence ID" value="AMO36993.1"/>
    <property type="molecule type" value="Genomic_DNA"/>
</dbReference>
<dbReference type="RefSeq" id="WP_048705165.1">
    <property type="nucleotide sequence ID" value="NZ_CP014646.1"/>
</dbReference>
<dbReference type="InterPro" id="IPR050300">
    <property type="entry name" value="GDXG_lipolytic_enzyme"/>
</dbReference>
<dbReference type="Gene3D" id="3.40.50.1820">
    <property type="entry name" value="alpha/beta hydrolase"/>
    <property type="match status" value="1"/>
</dbReference>
<dbReference type="AlphaFoldDB" id="A0A127K4V1"/>